<proteinExistence type="predicted"/>
<dbReference type="EMBL" id="GBXM01084506">
    <property type="protein sequence ID" value="JAH24071.1"/>
    <property type="molecule type" value="Transcribed_RNA"/>
</dbReference>
<sequence>MWNKLADLKWR</sequence>
<accession>A0A0E9R4I5</accession>
<organism evidence="1">
    <name type="scientific">Anguilla anguilla</name>
    <name type="common">European freshwater eel</name>
    <name type="synonym">Muraena anguilla</name>
    <dbReference type="NCBI Taxonomy" id="7936"/>
    <lineage>
        <taxon>Eukaryota</taxon>
        <taxon>Metazoa</taxon>
        <taxon>Chordata</taxon>
        <taxon>Craniata</taxon>
        <taxon>Vertebrata</taxon>
        <taxon>Euteleostomi</taxon>
        <taxon>Actinopterygii</taxon>
        <taxon>Neopterygii</taxon>
        <taxon>Teleostei</taxon>
        <taxon>Anguilliformes</taxon>
        <taxon>Anguillidae</taxon>
        <taxon>Anguilla</taxon>
    </lineage>
</organism>
<name>A0A0E9R4I5_ANGAN</name>
<evidence type="ECO:0000313" key="1">
    <source>
        <dbReference type="EMBL" id="JAH24071.1"/>
    </source>
</evidence>
<protein>
    <submittedName>
        <fullName evidence="1">Uncharacterized protein</fullName>
    </submittedName>
</protein>
<reference evidence="1" key="1">
    <citation type="submission" date="2014-11" db="EMBL/GenBank/DDBJ databases">
        <authorList>
            <person name="Amaro Gonzalez C."/>
        </authorList>
    </citation>
    <scope>NUCLEOTIDE SEQUENCE</scope>
</reference>
<reference evidence="1" key="2">
    <citation type="journal article" date="2015" name="Fish Shellfish Immunol.">
        <title>Early steps in the European eel (Anguilla anguilla)-Vibrio vulnificus interaction in the gills: Role of the RtxA13 toxin.</title>
        <authorList>
            <person name="Callol A."/>
            <person name="Pajuelo D."/>
            <person name="Ebbesson L."/>
            <person name="Teles M."/>
            <person name="MacKenzie S."/>
            <person name="Amaro C."/>
        </authorList>
    </citation>
    <scope>NUCLEOTIDE SEQUENCE</scope>
</reference>